<dbReference type="Gene3D" id="1.20.1560.10">
    <property type="entry name" value="ABC transporter type 1, transmembrane domain"/>
    <property type="match status" value="1"/>
</dbReference>
<dbReference type="Gene3D" id="3.40.50.300">
    <property type="entry name" value="P-loop containing nucleotide triphosphate hydrolases"/>
    <property type="match status" value="1"/>
</dbReference>
<reference evidence="11 12" key="1">
    <citation type="submission" date="2017-10" db="EMBL/GenBank/DDBJ databases">
        <title>Massilia psychrophilum sp. nov., a novel purple-pigmented bacterium isolated from Tianshan glacier, Xinjiang Municipality, China.</title>
        <authorList>
            <person name="Wang H."/>
        </authorList>
    </citation>
    <scope>NUCLEOTIDE SEQUENCE [LARGE SCALE GENOMIC DNA]</scope>
    <source>
        <strain evidence="11 12">JCM 30074</strain>
    </source>
</reference>
<dbReference type="Proteomes" id="UP000230390">
    <property type="component" value="Unassembled WGS sequence"/>
</dbReference>
<keyword evidence="12" id="KW-1185">Reference proteome</keyword>
<dbReference type="InterPro" id="IPR039421">
    <property type="entry name" value="Type_1_exporter"/>
</dbReference>
<dbReference type="GO" id="GO:0034040">
    <property type="term" value="F:ATPase-coupled lipid transmembrane transporter activity"/>
    <property type="evidence" value="ECO:0007669"/>
    <property type="project" value="TreeGrafter"/>
</dbReference>
<feature type="transmembrane region" description="Helical" evidence="8">
    <location>
        <begin position="146"/>
        <end position="163"/>
    </location>
</feature>
<dbReference type="GO" id="GO:0008233">
    <property type="term" value="F:peptidase activity"/>
    <property type="evidence" value="ECO:0007669"/>
    <property type="project" value="UniProtKB-KW"/>
</dbReference>
<dbReference type="PROSITE" id="PS50893">
    <property type="entry name" value="ABC_TRANSPORTER_2"/>
    <property type="match status" value="1"/>
</dbReference>
<dbReference type="GO" id="GO:0005886">
    <property type="term" value="C:plasma membrane"/>
    <property type="evidence" value="ECO:0007669"/>
    <property type="project" value="UniProtKB-SubCell"/>
</dbReference>
<dbReference type="PANTHER" id="PTHR24221:SF248">
    <property type="entry name" value="ABC TRANSPORTER TRANSMEMBRANE REGION"/>
    <property type="match status" value="1"/>
</dbReference>
<feature type="domain" description="ABC transmembrane type-1" evidence="10">
    <location>
        <begin position="10"/>
        <end position="288"/>
    </location>
</feature>
<keyword evidence="7 8" id="KW-0472">Membrane</keyword>
<feature type="transmembrane region" description="Helical" evidence="8">
    <location>
        <begin position="44"/>
        <end position="61"/>
    </location>
</feature>
<evidence type="ECO:0000256" key="7">
    <source>
        <dbReference type="ARBA" id="ARBA00023136"/>
    </source>
</evidence>
<dbReference type="GO" id="GO:0016887">
    <property type="term" value="F:ATP hydrolysis activity"/>
    <property type="evidence" value="ECO:0007669"/>
    <property type="project" value="InterPro"/>
</dbReference>
<dbReference type="InterPro" id="IPR036640">
    <property type="entry name" value="ABC1_TM_sf"/>
</dbReference>
<evidence type="ECO:0000256" key="4">
    <source>
        <dbReference type="ARBA" id="ARBA00022741"/>
    </source>
</evidence>
<evidence type="ECO:0000256" key="2">
    <source>
        <dbReference type="ARBA" id="ARBA00022475"/>
    </source>
</evidence>
<dbReference type="GO" id="GO:0006508">
    <property type="term" value="P:proteolysis"/>
    <property type="evidence" value="ECO:0007669"/>
    <property type="project" value="UniProtKB-KW"/>
</dbReference>
<keyword evidence="6 8" id="KW-1133">Transmembrane helix</keyword>
<feature type="transmembrane region" description="Helical" evidence="8">
    <location>
        <begin position="231"/>
        <end position="251"/>
    </location>
</feature>
<dbReference type="SUPFAM" id="SSF52540">
    <property type="entry name" value="P-loop containing nucleoside triphosphate hydrolases"/>
    <property type="match status" value="1"/>
</dbReference>
<organism evidence="11 12">
    <name type="scientific">Massilia eurypsychrophila</name>
    <dbReference type="NCBI Taxonomy" id="1485217"/>
    <lineage>
        <taxon>Bacteria</taxon>
        <taxon>Pseudomonadati</taxon>
        <taxon>Pseudomonadota</taxon>
        <taxon>Betaproteobacteria</taxon>
        <taxon>Burkholderiales</taxon>
        <taxon>Oxalobacteraceae</taxon>
        <taxon>Telluria group</taxon>
        <taxon>Massilia</taxon>
    </lineage>
</organism>
<name>A0A2G8TA34_9BURK</name>
<dbReference type="AlphaFoldDB" id="A0A2G8TA34"/>
<evidence type="ECO:0000256" key="1">
    <source>
        <dbReference type="ARBA" id="ARBA00004651"/>
    </source>
</evidence>
<evidence type="ECO:0000313" key="11">
    <source>
        <dbReference type="EMBL" id="PIL42854.1"/>
    </source>
</evidence>
<keyword evidence="3 8" id="KW-0812">Transmembrane</keyword>
<feature type="transmembrane region" description="Helical" evidence="8">
    <location>
        <begin position="122"/>
        <end position="140"/>
    </location>
</feature>
<feature type="domain" description="ABC transporter" evidence="9">
    <location>
        <begin position="322"/>
        <end position="558"/>
    </location>
</feature>
<dbReference type="SUPFAM" id="SSF90123">
    <property type="entry name" value="ABC transporter transmembrane region"/>
    <property type="match status" value="1"/>
</dbReference>
<keyword evidence="11" id="KW-0378">Hydrolase</keyword>
<dbReference type="SMART" id="SM00382">
    <property type="entry name" value="AAA"/>
    <property type="match status" value="1"/>
</dbReference>
<dbReference type="PROSITE" id="PS50929">
    <property type="entry name" value="ABC_TM1F"/>
    <property type="match status" value="1"/>
</dbReference>
<accession>A0A2G8TA34</accession>
<evidence type="ECO:0000256" key="3">
    <source>
        <dbReference type="ARBA" id="ARBA00022692"/>
    </source>
</evidence>
<dbReference type="InterPro" id="IPR003439">
    <property type="entry name" value="ABC_transporter-like_ATP-bd"/>
</dbReference>
<evidence type="ECO:0000256" key="8">
    <source>
        <dbReference type="SAM" id="Phobius"/>
    </source>
</evidence>
<proteinExistence type="predicted"/>
<dbReference type="EMBL" id="PDOC01000020">
    <property type="protein sequence ID" value="PIL42854.1"/>
    <property type="molecule type" value="Genomic_DNA"/>
</dbReference>
<comment type="caution">
    <text evidence="11">The sequence shown here is derived from an EMBL/GenBank/DDBJ whole genome shotgun (WGS) entry which is preliminary data.</text>
</comment>
<keyword evidence="11" id="KW-0645">Protease</keyword>
<keyword evidence="4" id="KW-0547">Nucleotide-binding</keyword>
<evidence type="ECO:0000313" key="12">
    <source>
        <dbReference type="Proteomes" id="UP000230390"/>
    </source>
</evidence>
<keyword evidence="5 11" id="KW-0067">ATP-binding</keyword>
<protein>
    <submittedName>
        <fullName evidence="11">Protease/lipase ABC transporter ATP-binding protein</fullName>
    </submittedName>
</protein>
<dbReference type="InterPro" id="IPR003593">
    <property type="entry name" value="AAA+_ATPase"/>
</dbReference>
<evidence type="ECO:0000259" key="9">
    <source>
        <dbReference type="PROSITE" id="PS50893"/>
    </source>
</evidence>
<keyword evidence="2" id="KW-1003">Cell membrane</keyword>
<evidence type="ECO:0000256" key="5">
    <source>
        <dbReference type="ARBA" id="ARBA00022840"/>
    </source>
</evidence>
<dbReference type="InterPro" id="IPR011527">
    <property type="entry name" value="ABC1_TM_dom"/>
</dbReference>
<dbReference type="OrthoDB" id="8554730at2"/>
<dbReference type="GO" id="GO:0005524">
    <property type="term" value="F:ATP binding"/>
    <property type="evidence" value="ECO:0007669"/>
    <property type="project" value="UniProtKB-KW"/>
</dbReference>
<evidence type="ECO:0000256" key="6">
    <source>
        <dbReference type="ARBA" id="ARBA00022989"/>
    </source>
</evidence>
<feature type="transmembrane region" description="Helical" evidence="8">
    <location>
        <begin position="7"/>
        <end position="32"/>
    </location>
</feature>
<comment type="subcellular location">
    <subcellularLocation>
        <location evidence="1">Cell membrane</location>
        <topology evidence="1">Multi-pass membrane protein</topology>
    </subcellularLocation>
</comment>
<dbReference type="Pfam" id="PF00664">
    <property type="entry name" value="ABC_membrane"/>
    <property type="match status" value="1"/>
</dbReference>
<sequence length="562" mass="59656">MAHRRVFVDAVLATGLITLLAVATSLFSMQVYDRVIPNQGFNTLWVLTVGVAMSIGLEFILKQVRSSTVDRTCNAIDEALSDWFFNRMLGIRMEARPASVGTLASQVKGFDMVRGALTSTSLFVLTDVPFALLLIVMIGLIGGSLVVVPLIALPIALAAGLMFQRAIEHHARLNLSASNRKAGLLVEAADGIESLKANGAEWKILARWNLLVAESGHSDQRMRRCSALSHNLTATLQQLSYVALVAVGALLVTDNRLTMGGLMACSIISGRALMPIVQLPQVMLQWAQARAAIEGLDHIIALPNEDDDAADALAPQYLAGGLRFEGASFTYGAINRVALSLPSLDIKPGERIGLIGGIGSGKSTLLKLGSGMYRPAAGQILLGGIDLALLAPAAARAIVGYLPQETRLFSGSLRDNLVLGLQDPGEDAILEAARRTGLIELVLSHPKGLALPLTEGGRGVSGGQKQLIAVTRLLLARPRIWLLDEPTSAMDAVTEARVVGILREIAAEGVTLVAATHKTALLPLFDRLIVLHRGRVVLDAPRDAALARLAATMQPTLEEAAA</sequence>
<dbReference type="Pfam" id="PF00005">
    <property type="entry name" value="ABC_tran"/>
    <property type="match status" value="1"/>
</dbReference>
<evidence type="ECO:0000259" key="10">
    <source>
        <dbReference type="PROSITE" id="PS50929"/>
    </source>
</evidence>
<gene>
    <name evidence="11" type="ORF">CR105_22150</name>
</gene>
<dbReference type="GO" id="GO:0140359">
    <property type="term" value="F:ABC-type transporter activity"/>
    <property type="evidence" value="ECO:0007669"/>
    <property type="project" value="InterPro"/>
</dbReference>
<dbReference type="InterPro" id="IPR027417">
    <property type="entry name" value="P-loop_NTPase"/>
</dbReference>
<dbReference type="PANTHER" id="PTHR24221">
    <property type="entry name" value="ATP-BINDING CASSETTE SUB-FAMILY B"/>
    <property type="match status" value="1"/>
</dbReference>